<keyword evidence="3" id="KW-1185">Reference proteome</keyword>
<name>A0ABX7B752_9PROT</name>
<dbReference type="RefSeq" id="WP_201077126.1">
    <property type="nucleotide sequence ID" value="NZ_CP067420.1"/>
</dbReference>
<evidence type="ECO:0000313" key="2">
    <source>
        <dbReference type="EMBL" id="QQP90186.1"/>
    </source>
</evidence>
<sequence length="89" mass="10526">MTAHHQELQGSETDRFQAASIDRSPVRRSRNRIVRIGWNLASLLSSRIRETRDRAMFDDLEGAALFARKHQKDMRAQWRRVVDGYPRFE</sequence>
<evidence type="ECO:0000256" key="1">
    <source>
        <dbReference type="SAM" id="MobiDB-lite"/>
    </source>
</evidence>
<dbReference type="EMBL" id="CP067420">
    <property type="protein sequence ID" value="QQP90186.1"/>
    <property type="molecule type" value="Genomic_DNA"/>
</dbReference>
<proteinExistence type="predicted"/>
<protein>
    <submittedName>
        <fullName evidence="2">Uncharacterized protein</fullName>
    </submittedName>
</protein>
<dbReference type="Proteomes" id="UP000595197">
    <property type="component" value="Chromosome"/>
</dbReference>
<evidence type="ECO:0000313" key="3">
    <source>
        <dbReference type="Proteomes" id="UP000595197"/>
    </source>
</evidence>
<reference evidence="2" key="1">
    <citation type="submission" date="2021-02" db="EMBL/GenBank/DDBJ databases">
        <title>Skermanella TT6 skin isolate.</title>
        <authorList>
            <person name="Lee K."/>
            <person name="Ganzorig M."/>
        </authorList>
    </citation>
    <scope>NUCLEOTIDE SEQUENCE</scope>
    <source>
        <strain evidence="2">TT6</strain>
    </source>
</reference>
<feature type="region of interest" description="Disordered" evidence="1">
    <location>
        <begin position="1"/>
        <end position="26"/>
    </location>
</feature>
<organism evidence="2 3">
    <name type="scientific">Skermanella cutis</name>
    <dbReference type="NCBI Taxonomy" id="2775420"/>
    <lineage>
        <taxon>Bacteria</taxon>
        <taxon>Pseudomonadati</taxon>
        <taxon>Pseudomonadota</taxon>
        <taxon>Alphaproteobacteria</taxon>
        <taxon>Rhodospirillales</taxon>
        <taxon>Azospirillaceae</taxon>
        <taxon>Skermanella</taxon>
    </lineage>
</organism>
<gene>
    <name evidence="2" type="ORF">IGS68_02660</name>
</gene>
<feature type="compositionally biased region" description="Basic and acidic residues" evidence="1">
    <location>
        <begin position="1"/>
        <end position="15"/>
    </location>
</feature>
<accession>A0ABX7B752</accession>